<dbReference type="GO" id="GO:0004672">
    <property type="term" value="F:protein kinase activity"/>
    <property type="evidence" value="ECO:0007669"/>
    <property type="project" value="InterPro"/>
</dbReference>
<comment type="caution">
    <text evidence="6">The sequence shown here is derived from an EMBL/GenBank/DDBJ whole genome shotgun (WGS) entry which is preliminary data.</text>
</comment>
<evidence type="ECO:0000256" key="4">
    <source>
        <dbReference type="SAM" id="MobiDB-lite"/>
    </source>
</evidence>
<dbReference type="AlphaFoldDB" id="A0A2B7Y0Z1"/>
<protein>
    <submittedName>
        <fullName evidence="6">CAMK protein kinase</fullName>
    </submittedName>
</protein>
<dbReference type="PROSITE" id="PS00107">
    <property type="entry name" value="PROTEIN_KINASE_ATP"/>
    <property type="match status" value="1"/>
</dbReference>
<dbReference type="InterPro" id="IPR011009">
    <property type="entry name" value="Kinase-like_dom_sf"/>
</dbReference>
<dbReference type="PROSITE" id="PS00108">
    <property type="entry name" value="PROTEIN_KINASE_ST"/>
    <property type="match status" value="1"/>
</dbReference>
<feature type="compositionally biased region" description="Low complexity" evidence="4">
    <location>
        <begin position="184"/>
        <end position="200"/>
    </location>
</feature>
<gene>
    <name evidence="6" type="ORF">AJ80_05913</name>
</gene>
<feature type="domain" description="Protein kinase" evidence="5">
    <location>
        <begin position="313"/>
        <end position="617"/>
    </location>
</feature>
<proteinExistence type="predicted"/>
<dbReference type="GO" id="GO:0005524">
    <property type="term" value="F:ATP binding"/>
    <property type="evidence" value="ECO:0007669"/>
    <property type="project" value="UniProtKB-UniRule"/>
</dbReference>
<evidence type="ECO:0000313" key="7">
    <source>
        <dbReference type="Proteomes" id="UP000224634"/>
    </source>
</evidence>
<dbReference type="Proteomes" id="UP000224634">
    <property type="component" value="Unassembled WGS sequence"/>
</dbReference>
<dbReference type="Pfam" id="PF00069">
    <property type="entry name" value="Pkinase"/>
    <property type="match status" value="1"/>
</dbReference>
<dbReference type="InterPro" id="IPR008271">
    <property type="entry name" value="Ser/Thr_kinase_AS"/>
</dbReference>
<dbReference type="PANTHER" id="PTHR24347">
    <property type="entry name" value="SERINE/THREONINE-PROTEIN KINASE"/>
    <property type="match status" value="1"/>
</dbReference>
<feature type="region of interest" description="Disordered" evidence="4">
    <location>
        <begin position="242"/>
        <end position="285"/>
    </location>
</feature>
<dbReference type="Gene3D" id="1.10.510.10">
    <property type="entry name" value="Transferase(Phosphotransferase) domain 1"/>
    <property type="match status" value="1"/>
</dbReference>
<reference evidence="6 7" key="1">
    <citation type="submission" date="2017-10" db="EMBL/GenBank/DDBJ databases">
        <title>Comparative genomics in systemic dimorphic fungi from Ajellomycetaceae.</title>
        <authorList>
            <person name="Munoz J.F."/>
            <person name="Mcewen J.G."/>
            <person name="Clay O.K."/>
            <person name="Cuomo C.A."/>
        </authorList>
    </citation>
    <scope>NUCLEOTIDE SEQUENCE [LARGE SCALE GENOMIC DNA]</scope>
    <source>
        <strain evidence="6 7">UAMH7299</strain>
    </source>
</reference>
<feature type="region of interest" description="Disordered" evidence="4">
    <location>
        <begin position="481"/>
        <end position="511"/>
    </location>
</feature>
<dbReference type="EMBL" id="PDNA01000093">
    <property type="protein sequence ID" value="PGH14468.1"/>
    <property type="molecule type" value="Genomic_DNA"/>
</dbReference>
<feature type="region of interest" description="Disordered" evidence="4">
    <location>
        <begin position="183"/>
        <end position="212"/>
    </location>
</feature>
<sequence>MAHEEARFASLSLEADFIPPLNDKNSSIQESRSQASSKDVRGSPGEGAGTRTADQGVLNELHTPTPPISVPLSEEHHAGPATDELEYSHNPRYAEPSPLEQFAIERRPSVAFDPEVRLDTGERRAPKEVLEGPGHISGMTTSSKATSGLQQIDTRQPYRFPSDALSLAHQRKTAAPRQIYFSPTNETLSNNSTSLTSLSTASPVTEELRTPPDTQKEAFFSAYSAYSASPTVHRPSFSEDPTGWGILEKQPFETQPRSYTFGRNSSLRRPNRPSRRSSNFSGKSPASNFLSLWNRDESPPLPDDEGQVVGSDYVIGKQIGFGGFSTVKEAFRVKGDGGPERFAVKIVKRELNDITERENDQAQAEFDHEVRIWRYLNHPHILPLVAVYETDYATFCFTHMTTGGTLFDLVRRNRQGLGMSNARQYAYQLASAIRYLHEDARVVHRDIKLENCLLDRPVSEDEENTPRLILCDFGMSEWVTTDNGSSSPDPYDNAADRPPPRNIGPADTSTSVAGSLEYASPELLLSSNGVINPVVDMWAFGVIIYALLVGTRPFQHPFQPRVRTNILAGAWDKDAVLKSAGGDEREKQDALELIRGCLEMDPVKRWTISEALGARWFDRFSESLEEAASGQGWAF</sequence>
<dbReference type="STRING" id="1447883.A0A2B7Y0Z1"/>
<keyword evidence="2 3" id="KW-0067">ATP-binding</keyword>
<feature type="binding site" evidence="3">
    <location>
        <position position="345"/>
    </location>
    <ligand>
        <name>ATP</name>
        <dbReference type="ChEBI" id="CHEBI:30616"/>
    </ligand>
</feature>
<keyword evidence="7" id="KW-1185">Reference proteome</keyword>
<name>A0A2B7Y0Z1_POLH7</name>
<evidence type="ECO:0000313" key="6">
    <source>
        <dbReference type="EMBL" id="PGH14468.1"/>
    </source>
</evidence>
<feature type="compositionally biased region" description="Polar residues" evidence="4">
    <location>
        <begin position="138"/>
        <end position="150"/>
    </location>
</feature>
<dbReference type="SUPFAM" id="SSF56112">
    <property type="entry name" value="Protein kinase-like (PK-like)"/>
    <property type="match status" value="1"/>
</dbReference>
<evidence type="ECO:0000256" key="2">
    <source>
        <dbReference type="ARBA" id="ARBA00022840"/>
    </source>
</evidence>
<dbReference type="Gene3D" id="3.30.200.20">
    <property type="entry name" value="Phosphorylase Kinase, domain 1"/>
    <property type="match status" value="1"/>
</dbReference>
<feature type="compositionally biased region" description="Polar residues" evidence="4">
    <location>
        <begin position="252"/>
        <end position="262"/>
    </location>
</feature>
<feature type="region of interest" description="Disordered" evidence="4">
    <location>
        <begin position="1"/>
        <end position="98"/>
    </location>
</feature>
<dbReference type="InterPro" id="IPR000719">
    <property type="entry name" value="Prot_kinase_dom"/>
</dbReference>
<dbReference type="OrthoDB" id="4062651at2759"/>
<dbReference type="InterPro" id="IPR017441">
    <property type="entry name" value="Protein_kinase_ATP_BS"/>
</dbReference>
<dbReference type="FunFam" id="1.10.510.10:FF:000985">
    <property type="entry name" value="Serine/threonine-protein kinase MARK2"/>
    <property type="match status" value="1"/>
</dbReference>
<dbReference type="PROSITE" id="PS50011">
    <property type="entry name" value="PROTEIN_KINASE_DOM"/>
    <property type="match status" value="1"/>
</dbReference>
<evidence type="ECO:0000256" key="1">
    <source>
        <dbReference type="ARBA" id="ARBA00022741"/>
    </source>
</evidence>
<feature type="compositionally biased region" description="Low complexity" evidence="4">
    <location>
        <begin position="26"/>
        <end position="37"/>
    </location>
</feature>
<keyword evidence="1 3" id="KW-0547">Nucleotide-binding</keyword>
<accession>A0A2B7Y0Z1</accession>
<evidence type="ECO:0000259" key="5">
    <source>
        <dbReference type="PROSITE" id="PS50011"/>
    </source>
</evidence>
<keyword evidence="6" id="KW-0808">Transferase</keyword>
<dbReference type="SMART" id="SM00220">
    <property type="entry name" value="S_TKc"/>
    <property type="match status" value="1"/>
</dbReference>
<organism evidence="6 7">
    <name type="scientific">Polytolypa hystricis (strain UAMH7299)</name>
    <dbReference type="NCBI Taxonomy" id="1447883"/>
    <lineage>
        <taxon>Eukaryota</taxon>
        <taxon>Fungi</taxon>
        <taxon>Dikarya</taxon>
        <taxon>Ascomycota</taxon>
        <taxon>Pezizomycotina</taxon>
        <taxon>Eurotiomycetes</taxon>
        <taxon>Eurotiomycetidae</taxon>
        <taxon>Onygenales</taxon>
        <taxon>Onygenales incertae sedis</taxon>
        <taxon>Polytolypa</taxon>
    </lineage>
</organism>
<keyword evidence="6" id="KW-0418">Kinase</keyword>
<feature type="region of interest" description="Disordered" evidence="4">
    <location>
        <begin position="128"/>
        <end position="150"/>
    </location>
</feature>
<evidence type="ECO:0000256" key="3">
    <source>
        <dbReference type="PROSITE-ProRule" id="PRU10141"/>
    </source>
</evidence>